<dbReference type="InterPro" id="IPR007433">
    <property type="entry name" value="DUF481"/>
</dbReference>
<accession>A0A8J6XZY2</accession>
<organism evidence="2 3">
    <name type="scientific">Candidatus Sulfomarinibacter kjeldsenii</name>
    <dbReference type="NCBI Taxonomy" id="2885994"/>
    <lineage>
        <taxon>Bacteria</taxon>
        <taxon>Pseudomonadati</taxon>
        <taxon>Acidobacteriota</taxon>
        <taxon>Thermoanaerobaculia</taxon>
        <taxon>Thermoanaerobaculales</taxon>
        <taxon>Candidatus Sulfomarinibacteraceae</taxon>
        <taxon>Candidatus Sulfomarinibacter</taxon>
    </lineage>
</organism>
<feature type="chain" id="PRO_5035167135" evidence="1">
    <location>
        <begin position="22"/>
        <end position="248"/>
    </location>
</feature>
<sequence>MKRLILIFGVIGALGAAPIFAQEAGAEEEEKEPKWVGSLGLAWVATSGNTDTSTIGLDFGLESKPAPWGFSFAARGNRAEDQGVQTAENYLATARAIRKLAKRWDVYGGLAWAKDPFAGFDSQSVASAGAIYTAVESERHLLSFDMGLAYTWEDRVPPNEDVDFAGGLFGLSWEWKLGANSKLTERLVYLPNFDVSADWRMNSLTAIEAAVNDWLALRFGYEIRHRNQPIGDAKSTDTTSTASVVFNF</sequence>
<dbReference type="EMBL" id="JACXWA010000087">
    <property type="protein sequence ID" value="MBD3870773.1"/>
    <property type="molecule type" value="Genomic_DNA"/>
</dbReference>
<reference evidence="2 3" key="1">
    <citation type="submission" date="2020-08" db="EMBL/GenBank/DDBJ databases">
        <title>Acidobacteriota in marine sediments use diverse sulfur dissimilation pathways.</title>
        <authorList>
            <person name="Wasmund K."/>
        </authorList>
    </citation>
    <scope>NUCLEOTIDE SEQUENCE [LARGE SCALE GENOMIC DNA]</scope>
    <source>
        <strain evidence="2">MAG AM3-A</strain>
    </source>
</reference>
<evidence type="ECO:0000313" key="3">
    <source>
        <dbReference type="Proteomes" id="UP000598633"/>
    </source>
</evidence>
<gene>
    <name evidence="2" type="ORF">IFJ97_05370</name>
</gene>
<evidence type="ECO:0000256" key="1">
    <source>
        <dbReference type="SAM" id="SignalP"/>
    </source>
</evidence>
<name>A0A8J6XZY2_9BACT</name>
<feature type="signal peptide" evidence="1">
    <location>
        <begin position="1"/>
        <end position="21"/>
    </location>
</feature>
<dbReference type="AlphaFoldDB" id="A0A8J6XZY2"/>
<keyword evidence="1" id="KW-0732">Signal</keyword>
<evidence type="ECO:0000313" key="2">
    <source>
        <dbReference type="EMBL" id="MBD3870773.1"/>
    </source>
</evidence>
<proteinExistence type="predicted"/>
<protein>
    <submittedName>
        <fullName evidence="2">DUF481 domain-containing protein</fullName>
    </submittedName>
</protein>
<dbReference type="Proteomes" id="UP000598633">
    <property type="component" value="Unassembled WGS sequence"/>
</dbReference>
<dbReference type="Pfam" id="PF04338">
    <property type="entry name" value="DUF481"/>
    <property type="match status" value="1"/>
</dbReference>
<comment type="caution">
    <text evidence="2">The sequence shown here is derived from an EMBL/GenBank/DDBJ whole genome shotgun (WGS) entry which is preliminary data.</text>
</comment>